<feature type="region of interest" description="Disordered" evidence="1">
    <location>
        <begin position="60"/>
        <end position="79"/>
    </location>
</feature>
<evidence type="ECO:0000313" key="3">
    <source>
        <dbReference type="EMBL" id="CAB4806205.1"/>
    </source>
</evidence>
<organism evidence="2">
    <name type="scientific">freshwater metagenome</name>
    <dbReference type="NCBI Taxonomy" id="449393"/>
    <lineage>
        <taxon>unclassified sequences</taxon>
        <taxon>metagenomes</taxon>
        <taxon>ecological metagenomes</taxon>
    </lineage>
</organism>
<proteinExistence type="predicted"/>
<feature type="compositionally biased region" description="Low complexity" evidence="1">
    <location>
        <begin position="64"/>
        <end position="79"/>
    </location>
</feature>
<evidence type="ECO:0000256" key="1">
    <source>
        <dbReference type="SAM" id="MobiDB-lite"/>
    </source>
</evidence>
<reference evidence="2" key="1">
    <citation type="submission" date="2020-05" db="EMBL/GenBank/DDBJ databases">
        <authorList>
            <person name="Chiriac C."/>
            <person name="Salcher M."/>
            <person name="Ghai R."/>
            <person name="Kavagutti S V."/>
        </authorList>
    </citation>
    <scope>NUCLEOTIDE SEQUENCE</scope>
</reference>
<name>A0A6J6Y5N6_9ZZZZ</name>
<dbReference type="EMBL" id="CAFAAM010000073">
    <property type="protein sequence ID" value="CAB4802546.1"/>
    <property type="molecule type" value="Genomic_DNA"/>
</dbReference>
<gene>
    <name evidence="3" type="ORF">UFOPK2969_01747</name>
    <name evidence="2" type="ORF">UFOPK3010_00675</name>
</gene>
<protein>
    <submittedName>
        <fullName evidence="2">Unannotated protein</fullName>
    </submittedName>
</protein>
<sequence length="202" mass="21826">MHDHEHLACGHLFPPLPPRLVWHLADRWSNSSAGAASSLFREPWHCCFFRSACVGSTRQSADQTSASTSPAESPSCSRRVRSCSTSTEAVHGAGHNQQNFASSLPLQCSPCSSSESKSAPSSRFCPRAFSPIAPIRCQQFLSSFRKHQVMLSSSALRSCCNNVSEKQSPKPHSSCFRSPSECALVQLSADELRQGMASGVAV</sequence>
<dbReference type="AlphaFoldDB" id="A0A6J6Y5N6"/>
<evidence type="ECO:0000313" key="2">
    <source>
        <dbReference type="EMBL" id="CAB4802546.1"/>
    </source>
</evidence>
<dbReference type="EMBL" id="CAFAAD010000200">
    <property type="protein sequence ID" value="CAB4806205.1"/>
    <property type="molecule type" value="Genomic_DNA"/>
</dbReference>
<accession>A0A6J6Y5N6</accession>